<comment type="caution">
    <text evidence="1">The sequence shown here is derived from an EMBL/GenBank/DDBJ whole genome shotgun (WGS) entry which is preliminary data.</text>
</comment>
<evidence type="ECO:0000313" key="1">
    <source>
        <dbReference type="EMBL" id="GBM35054.1"/>
    </source>
</evidence>
<dbReference type="EMBL" id="BGPR01094514">
    <property type="protein sequence ID" value="GBM35054.1"/>
    <property type="molecule type" value="Genomic_DNA"/>
</dbReference>
<accession>A0A4Y2F4S0</accession>
<evidence type="ECO:0000313" key="2">
    <source>
        <dbReference type="Proteomes" id="UP000499080"/>
    </source>
</evidence>
<name>A0A4Y2F4S0_ARAVE</name>
<dbReference type="AlphaFoldDB" id="A0A4Y2F4S0"/>
<organism evidence="1 2">
    <name type="scientific">Araneus ventricosus</name>
    <name type="common">Orbweaver spider</name>
    <name type="synonym">Epeira ventricosa</name>
    <dbReference type="NCBI Taxonomy" id="182803"/>
    <lineage>
        <taxon>Eukaryota</taxon>
        <taxon>Metazoa</taxon>
        <taxon>Ecdysozoa</taxon>
        <taxon>Arthropoda</taxon>
        <taxon>Chelicerata</taxon>
        <taxon>Arachnida</taxon>
        <taxon>Araneae</taxon>
        <taxon>Araneomorphae</taxon>
        <taxon>Entelegynae</taxon>
        <taxon>Araneoidea</taxon>
        <taxon>Araneidae</taxon>
        <taxon>Araneus</taxon>
    </lineage>
</organism>
<dbReference type="Proteomes" id="UP000499080">
    <property type="component" value="Unassembled WGS sequence"/>
</dbReference>
<gene>
    <name evidence="1" type="ORF">AVEN_146074_1</name>
</gene>
<sequence length="108" mass="13060">MIECLLSSGKAQALHPKHHLSRNPDRDFYKCRNTVARKSKRRIRTSSVQISRSFTKYFPKGARQFQSISRLFEERFTLIYREFRRRRFVKESNYFSNAFQNIDFVSRS</sequence>
<reference evidence="1 2" key="1">
    <citation type="journal article" date="2019" name="Sci. Rep.">
        <title>Orb-weaving spider Araneus ventricosus genome elucidates the spidroin gene catalogue.</title>
        <authorList>
            <person name="Kono N."/>
            <person name="Nakamura H."/>
            <person name="Ohtoshi R."/>
            <person name="Moran D.A.P."/>
            <person name="Shinohara A."/>
            <person name="Yoshida Y."/>
            <person name="Fujiwara M."/>
            <person name="Mori M."/>
            <person name="Tomita M."/>
            <person name="Arakawa K."/>
        </authorList>
    </citation>
    <scope>NUCLEOTIDE SEQUENCE [LARGE SCALE GENOMIC DNA]</scope>
</reference>
<protein>
    <submittedName>
        <fullName evidence="1">Uncharacterized protein</fullName>
    </submittedName>
</protein>
<keyword evidence="2" id="KW-1185">Reference proteome</keyword>
<proteinExistence type="predicted"/>